<dbReference type="AlphaFoldDB" id="A0A5R8ZRG2"/>
<gene>
    <name evidence="1" type="ORF">FEA48_30770</name>
</gene>
<dbReference type="Proteomes" id="UP000307510">
    <property type="component" value="Unassembled WGS sequence"/>
</dbReference>
<comment type="caution">
    <text evidence="1">The sequence shown here is derived from an EMBL/GenBank/DDBJ whole genome shotgun (WGS) entry which is preliminary data.</text>
</comment>
<organism evidence="1 2">
    <name type="scientific">Pseudomonas nitroreducens</name>
    <dbReference type="NCBI Taxonomy" id="46680"/>
    <lineage>
        <taxon>Bacteria</taxon>
        <taxon>Pseudomonadati</taxon>
        <taxon>Pseudomonadota</taxon>
        <taxon>Gammaproteobacteria</taxon>
        <taxon>Pseudomonadales</taxon>
        <taxon>Pseudomonadaceae</taxon>
        <taxon>Pseudomonas</taxon>
    </lineage>
</organism>
<reference evidence="2" key="2">
    <citation type="submission" date="2019-06" db="EMBL/GenBank/DDBJ databases">
        <title>AzeR, a transcriptional regulator that responds to azelaic acid in Pseudomonas nitroreducens.</title>
        <authorList>
            <person name="Bez C."/>
            <person name="Javvadi S.G."/>
            <person name="Bertani I."/>
            <person name="Devescovi G."/>
            <person name="Studholme D.J."/>
            <person name="Geller A."/>
            <person name="Levy A."/>
            <person name="Venturi V."/>
        </authorList>
    </citation>
    <scope>NUCLEOTIDE SEQUENCE [LARGE SCALE GENOMIC DNA]</scope>
    <source>
        <strain evidence="2">DSM 9128</strain>
    </source>
</reference>
<proteinExistence type="predicted"/>
<evidence type="ECO:0000313" key="2">
    <source>
        <dbReference type="Proteomes" id="UP000307510"/>
    </source>
</evidence>
<dbReference type="EMBL" id="VASG01000014">
    <property type="protein sequence ID" value="TLP68239.1"/>
    <property type="molecule type" value="Genomic_DNA"/>
</dbReference>
<sequence length="119" mass="11775">MAKKCASSVLDAALDKIATATKMLLLPSEPTDLAAATAAKLGELALSSGDFTKAAGDVSGRKVTVATKTVPASAAGTVTHLALVSSTELLYVTTTASTAVTSGANVGVDAWAAEIRAPV</sequence>
<accession>A0A5R8ZRG2</accession>
<reference evidence="1 2" key="1">
    <citation type="submission" date="2019-05" db="EMBL/GenBank/DDBJ databases">
        <authorList>
            <person name="Moore K."/>
            <person name="O'Neill P."/>
            <person name="Farbos A."/>
            <person name="Studholme D.J."/>
        </authorList>
    </citation>
    <scope>NUCLEOTIDE SEQUENCE [LARGE SCALE GENOMIC DNA]</scope>
    <source>
        <strain evidence="1 2">DSM 9128</strain>
    </source>
</reference>
<protein>
    <submittedName>
        <fullName evidence="1">Uncharacterized protein</fullName>
    </submittedName>
</protein>
<evidence type="ECO:0000313" key="1">
    <source>
        <dbReference type="EMBL" id="TLP68239.1"/>
    </source>
</evidence>
<name>A0A5R8ZRG2_PSENT</name>
<dbReference type="RefSeq" id="WP_138217178.1">
    <property type="nucleotide sequence ID" value="NZ_VASG01000014.1"/>
</dbReference>